<accession>A0ABV5ZZU3</accession>
<proteinExistence type="predicted"/>
<keyword evidence="1" id="KW-0472">Membrane</keyword>
<feature type="transmembrane region" description="Helical" evidence="1">
    <location>
        <begin position="260"/>
        <end position="285"/>
    </location>
</feature>
<gene>
    <name evidence="2" type="ORF">ACFFQA_21045</name>
</gene>
<sequence>MAVAFLGIAAHFLVLGTTMRGELAPDVLPSCFGGGAGDGCGDWPIAVNGVLNFSVLLPVLAMAAGVFLGAPLLARELEQRTYRYAWTQGVSRRSWLTTKLAALGGAVVLLSVAIGGAHMWWYAPAAETEGLFDIFGMSLPVFPAVCLFGFALGVLAGALTKRVLSAITLTVVGFLACVVPIQAWWRPNYLPALDGSFSDVGNGMVIDFLFTDGSGTYTFLNAMRKAGVGNGTSFGSRDIEQLKALGFREHVSYQPADRFWLFQFIEAGLFLALAAACVALTYRLLRDRLA</sequence>
<protein>
    <recommendedName>
        <fullName evidence="4">ABC transporter permease</fullName>
    </recommendedName>
</protein>
<evidence type="ECO:0000313" key="2">
    <source>
        <dbReference type="EMBL" id="MFB9906427.1"/>
    </source>
</evidence>
<dbReference type="RefSeq" id="WP_377854724.1">
    <property type="nucleotide sequence ID" value="NZ_JBHLZU010000018.1"/>
</dbReference>
<feature type="transmembrane region" description="Helical" evidence="1">
    <location>
        <begin position="134"/>
        <end position="156"/>
    </location>
</feature>
<evidence type="ECO:0000256" key="1">
    <source>
        <dbReference type="SAM" id="Phobius"/>
    </source>
</evidence>
<dbReference type="Proteomes" id="UP001589693">
    <property type="component" value="Unassembled WGS sequence"/>
</dbReference>
<name>A0ABV5ZZU3_9PSEU</name>
<reference evidence="2 3" key="1">
    <citation type="submission" date="2024-09" db="EMBL/GenBank/DDBJ databases">
        <authorList>
            <person name="Sun Q."/>
            <person name="Mori K."/>
        </authorList>
    </citation>
    <scope>NUCLEOTIDE SEQUENCE [LARGE SCALE GENOMIC DNA]</scope>
    <source>
        <strain evidence="2 3">TBRC 7907</strain>
    </source>
</reference>
<keyword evidence="1" id="KW-0812">Transmembrane</keyword>
<organism evidence="2 3">
    <name type="scientific">Allokutzneria oryzae</name>
    <dbReference type="NCBI Taxonomy" id="1378989"/>
    <lineage>
        <taxon>Bacteria</taxon>
        <taxon>Bacillati</taxon>
        <taxon>Actinomycetota</taxon>
        <taxon>Actinomycetes</taxon>
        <taxon>Pseudonocardiales</taxon>
        <taxon>Pseudonocardiaceae</taxon>
        <taxon>Allokutzneria</taxon>
    </lineage>
</organism>
<keyword evidence="3" id="KW-1185">Reference proteome</keyword>
<comment type="caution">
    <text evidence="2">The sequence shown here is derived from an EMBL/GenBank/DDBJ whole genome shotgun (WGS) entry which is preliminary data.</text>
</comment>
<feature type="transmembrane region" description="Helical" evidence="1">
    <location>
        <begin position="163"/>
        <end position="185"/>
    </location>
</feature>
<keyword evidence="1" id="KW-1133">Transmembrane helix</keyword>
<dbReference type="EMBL" id="JBHLZU010000018">
    <property type="protein sequence ID" value="MFB9906427.1"/>
    <property type="molecule type" value="Genomic_DNA"/>
</dbReference>
<evidence type="ECO:0000313" key="3">
    <source>
        <dbReference type="Proteomes" id="UP001589693"/>
    </source>
</evidence>
<evidence type="ECO:0008006" key="4">
    <source>
        <dbReference type="Google" id="ProtNLM"/>
    </source>
</evidence>
<feature type="transmembrane region" description="Helical" evidence="1">
    <location>
        <begin position="53"/>
        <end position="74"/>
    </location>
</feature>
<feature type="transmembrane region" description="Helical" evidence="1">
    <location>
        <begin position="100"/>
        <end position="122"/>
    </location>
</feature>